<evidence type="ECO:0000259" key="3">
    <source>
        <dbReference type="Pfam" id="PF01266"/>
    </source>
</evidence>
<dbReference type="InterPro" id="IPR036188">
    <property type="entry name" value="FAD/NAD-bd_sf"/>
</dbReference>
<dbReference type="EMBL" id="FKBS01000025">
    <property type="protein sequence ID" value="SAI46381.1"/>
    <property type="molecule type" value="Genomic_DNA"/>
</dbReference>
<dbReference type="RefSeq" id="WP_235816914.1">
    <property type="nucleotide sequence ID" value="NZ_FKBS01000025.1"/>
</dbReference>
<dbReference type="PANTHER" id="PTHR13847">
    <property type="entry name" value="SARCOSINE DEHYDROGENASE-RELATED"/>
    <property type="match status" value="1"/>
</dbReference>
<dbReference type="NCBIfam" id="NF001933">
    <property type="entry name" value="PRK00711.1"/>
    <property type="match status" value="1"/>
</dbReference>
<evidence type="ECO:0000313" key="5">
    <source>
        <dbReference type="Proteomes" id="UP000077037"/>
    </source>
</evidence>
<dbReference type="SUPFAM" id="SSF51905">
    <property type="entry name" value="FAD/NAD(P)-binding domain"/>
    <property type="match status" value="1"/>
</dbReference>
<name>A0A157QKX6_9BORD</name>
<dbReference type="GO" id="GO:0005737">
    <property type="term" value="C:cytoplasm"/>
    <property type="evidence" value="ECO:0007669"/>
    <property type="project" value="TreeGrafter"/>
</dbReference>
<organism evidence="4 5">
    <name type="scientific">Bordetella ansorpii</name>
    <dbReference type="NCBI Taxonomy" id="288768"/>
    <lineage>
        <taxon>Bacteria</taxon>
        <taxon>Pseudomonadati</taxon>
        <taxon>Pseudomonadota</taxon>
        <taxon>Betaproteobacteria</taxon>
        <taxon>Burkholderiales</taxon>
        <taxon>Alcaligenaceae</taxon>
        <taxon>Bordetella</taxon>
    </lineage>
</organism>
<feature type="domain" description="FAD dependent oxidoreductase" evidence="3">
    <location>
        <begin position="33"/>
        <end position="429"/>
    </location>
</feature>
<dbReference type="GO" id="GO:0008115">
    <property type="term" value="F:sarcosine oxidase activity"/>
    <property type="evidence" value="ECO:0007669"/>
    <property type="project" value="UniProtKB-EC"/>
</dbReference>
<gene>
    <name evidence="4" type="primary">dadA3_2</name>
    <name evidence="4" type="ORF">SAMEA1982600_03680</name>
</gene>
<dbReference type="GO" id="GO:0008718">
    <property type="term" value="F:D-amino-acid dehydrogenase activity"/>
    <property type="evidence" value="ECO:0007669"/>
    <property type="project" value="TreeGrafter"/>
</dbReference>
<evidence type="ECO:0000313" key="4">
    <source>
        <dbReference type="EMBL" id="SAI46381.1"/>
    </source>
</evidence>
<dbReference type="Gene3D" id="3.50.50.60">
    <property type="entry name" value="FAD/NAD(P)-binding domain"/>
    <property type="match status" value="2"/>
</dbReference>
<dbReference type="EC" id="1.4.99.6" evidence="4"/>
<dbReference type="EC" id="1.5.3.1" evidence="4"/>
<evidence type="ECO:0000256" key="1">
    <source>
        <dbReference type="ARBA" id="ARBA00009410"/>
    </source>
</evidence>
<reference evidence="4 5" key="1">
    <citation type="submission" date="2016-03" db="EMBL/GenBank/DDBJ databases">
        <authorList>
            <consortium name="Pathogen Informatics"/>
        </authorList>
    </citation>
    <scope>NUCLEOTIDE SEQUENCE [LARGE SCALE GENOMIC DNA]</scope>
    <source>
        <strain evidence="4 5">NCTC13364</strain>
    </source>
</reference>
<proteinExistence type="inferred from homology"/>
<dbReference type="Pfam" id="PF01266">
    <property type="entry name" value="DAO"/>
    <property type="match status" value="1"/>
</dbReference>
<accession>A0A157QKX6</accession>
<dbReference type="GO" id="GO:0005886">
    <property type="term" value="C:plasma membrane"/>
    <property type="evidence" value="ECO:0007669"/>
    <property type="project" value="TreeGrafter"/>
</dbReference>
<keyword evidence="2 4" id="KW-0560">Oxidoreductase</keyword>
<comment type="similarity">
    <text evidence="1">Belongs to the DadA oxidoreductase family.</text>
</comment>
<protein>
    <submittedName>
        <fullName evidence="4">D-amino acid dehydrogenase small subunit</fullName>
        <ecNumber evidence="4">1.4.99.6</ecNumber>
        <ecNumber evidence="4">1.5.3.1</ecNumber>
    </submittedName>
</protein>
<dbReference type="Proteomes" id="UP000077037">
    <property type="component" value="Unassembled WGS sequence"/>
</dbReference>
<evidence type="ECO:0000256" key="2">
    <source>
        <dbReference type="ARBA" id="ARBA00023002"/>
    </source>
</evidence>
<sequence>MTEMSHAGGAAPDRDAYWQARRAGDARGGSRHVTIIGAGIVGLASAAALARAGRSVTVLDAAAAPGLETSLGNGCQLSYGYVAPLAQPGVLAELPKLLFAKGAPLKLVPRWDPAQWRWLMSFLGACRADRAREGSLALLMLGRLSHQETDLWMQGADAQALSFARSGKLVVLPSEAAMAKAEGQLKLQASVGPLQQALSAEECLRREPALARFRTRMAGAIYTPSECAVDSAALCVDLRTRLEQRGVCFEFGVRVRGFQRHRDGGVTHLVTDQGTRQAEDIVLATGPHSAAMARMLGFSVPVYPLKGYSITVPILDPHAVPRASVTDAARKVVYARIGQRLRVAGVVEIRGYDRRLDMSRIDELVAHTREAFGDAVDLKSVTPWMGLRPATPTSVPIIGKSPVDNVFLNIGQGALGLTLAFGSASRLADAMAAA</sequence>
<dbReference type="AlphaFoldDB" id="A0A157QKX6"/>
<dbReference type="GO" id="GO:0055130">
    <property type="term" value="P:D-alanine catabolic process"/>
    <property type="evidence" value="ECO:0007669"/>
    <property type="project" value="TreeGrafter"/>
</dbReference>
<dbReference type="PANTHER" id="PTHR13847:SF280">
    <property type="entry name" value="D-AMINO ACID DEHYDROGENASE"/>
    <property type="match status" value="1"/>
</dbReference>
<dbReference type="Gene3D" id="3.30.9.10">
    <property type="entry name" value="D-Amino Acid Oxidase, subunit A, domain 2"/>
    <property type="match status" value="1"/>
</dbReference>
<dbReference type="SUPFAM" id="SSF54373">
    <property type="entry name" value="FAD-linked reductases, C-terminal domain"/>
    <property type="match status" value="1"/>
</dbReference>
<dbReference type="InterPro" id="IPR006076">
    <property type="entry name" value="FAD-dep_OxRdtase"/>
</dbReference>